<dbReference type="InterPro" id="IPR011251">
    <property type="entry name" value="Luciferase-like_dom"/>
</dbReference>
<keyword evidence="4" id="KW-1185">Reference proteome</keyword>
<dbReference type="RefSeq" id="WP_007578884.1">
    <property type="nucleotide sequence ID" value="NZ_AGUD01000306.1"/>
</dbReference>
<sequence>MPDPRTAPQLGVFLTPDAERLPAVRELARAADVAGVDLIGIQDHPYQRRFVDSWALMATILAETERITVFPDVANLPLRQPAVLAKTAATLDLLSGGRFELGLGAGGFWDAIEAMGGPRRTPGESVDALIEAIEVIRLMWSGDRGLRRDGEHYRLAGVHGGPRPAHPIGIWLGAYGPRMLRVTGHRADGWIPSLGFADRDTLRAGHRRIDEAARDAGRDPATIRRLLNVSGVVLPAGEPSRELQGKGFSSGAFAGDPAAWADRVADLAQDGFDGIVLAFAEETVDQVRRWGEEVGPLVRERLG</sequence>
<proteinExistence type="predicted"/>
<evidence type="ECO:0000313" key="4">
    <source>
        <dbReference type="Proteomes" id="UP000005143"/>
    </source>
</evidence>
<dbReference type="CDD" id="cd01097">
    <property type="entry name" value="Tetrahydromethanopterin_reductase"/>
    <property type="match status" value="1"/>
</dbReference>
<dbReference type="PANTHER" id="PTHR43244:SF1">
    <property type="entry name" value="5,10-METHYLENETETRAHYDROMETHANOPTERIN REDUCTASE"/>
    <property type="match status" value="1"/>
</dbReference>
<dbReference type="InterPro" id="IPR050564">
    <property type="entry name" value="F420-G6PD/mer"/>
</dbReference>
<comment type="caution">
    <text evidence="3">The sequence shown here is derived from an EMBL/GenBank/DDBJ whole genome shotgun (WGS) entry which is preliminary data.</text>
</comment>
<reference evidence="3 4" key="1">
    <citation type="journal article" date="2013" name="Biodegradation">
        <title>Quantitative proteomic analysis of ibuprofen-degrading Patulibacter sp. strain I11.</title>
        <authorList>
            <person name="Almeida B."/>
            <person name="Kjeldal H."/>
            <person name="Lolas I."/>
            <person name="Knudsen A.D."/>
            <person name="Carvalho G."/>
            <person name="Nielsen K.L."/>
            <person name="Barreto Crespo M.T."/>
            <person name="Stensballe A."/>
            <person name="Nielsen J.L."/>
        </authorList>
    </citation>
    <scope>NUCLEOTIDE SEQUENCE [LARGE SCALE GENOMIC DNA]</scope>
    <source>
        <strain evidence="3 4">I11</strain>
    </source>
</reference>
<dbReference type="PANTHER" id="PTHR43244">
    <property type="match status" value="1"/>
</dbReference>
<dbReference type="SUPFAM" id="SSF51679">
    <property type="entry name" value="Bacterial luciferase-like"/>
    <property type="match status" value="1"/>
</dbReference>
<dbReference type="EMBL" id="AGUD01000306">
    <property type="protein sequence ID" value="EHN09016.1"/>
    <property type="molecule type" value="Genomic_DNA"/>
</dbReference>
<name>H0EBE0_9ACTN</name>
<evidence type="ECO:0000259" key="2">
    <source>
        <dbReference type="Pfam" id="PF00296"/>
    </source>
</evidence>
<keyword evidence="1" id="KW-0560">Oxidoreductase</keyword>
<dbReference type="Pfam" id="PF00296">
    <property type="entry name" value="Bac_luciferase"/>
    <property type="match status" value="1"/>
</dbReference>
<dbReference type="PATRIC" id="fig|1097667.3.peg.4134"/>
<gene>
    <name evidence="3" type="ORF">PAI11_41690</name>
</gene>
<protein>
    <recommendedName>
        <fullName evidence="2">Luciferase-like domain-containing protein</fullName>
    </recommendedName>
</protein>
<feature type="domain" description="Luciferase-like" evidence="2">
    <location>
        <begin position="15"/>
        <end position="235"/>
    </location>
</feature>
<dbReference type="AlphaFoldDB" id="H0EBE0"/>
<dbReference type="OrthoDB" id="9775082at2"/>
<dbReference type="Proteomes" id="UP000005143">
    <property type="component" value="Unassembled WGS sequence"/>
</dbReference>
<organism evidence="3 4">
    <name type="scientific">Patulibacter medicamentivorans</name>
    <dbReference type="NCBI Taxonomy" id="1097667"/>
    <lineage>
        <taxon>Bacteria</taxon>
        <taxon>Bacillati</taxon>
        <taxon>Actinomycetota</taxon>
        <taxon>Thermoleophilia</taxon>
        <taxon>Solirubrobacterales</taxon>
        <taxon>Patulibacteraceae</taxon>
        <taxon>Patulibacter</taxon>
    </lineage>
</organism>
<evidence type="ECO:0000256" key="1">
    <source>
        <dbReference type="ARBA" id="ARBA00023002"/>
    </source>
</evidence>
<dbReference type="InterPro" id="IPR036661">
    <property type="entry name" value="Luciferase-like_sf"/>
</dbReference>
<dbReference type="Gene3D" id="3.20.20.30">
    <property type="entry name" value="Luciferase-like domain"/>
    <property type="match status" value="1"/>
</dbReference>
<accession>H0EBE0</accession>
<dbReference type="GO" id="GO:0016705">
    <property type="term" value="F:oxidoreductase activity, acting on paired donors, with incorporation or reduction of molecular oxygen"/>
    <property type="evidence" value="ECO:0007669"/>
    <property type="project" value="InterPro"/>
</dbReference>
<evidence type="ECO:0000313" key="3">
    <source>
        <dbReference type="EMBL" id="EHN09016.1"/>
    </source>
</evidence>